<organism evidence="11 12">
    <name type="scientific">Gracilibacillus kekensis</name>
    <dbReference type="NCBI Taxonomy" id="1027249"/>
    <lineage>
        <taxon>Bacteria</taxon>
        <taxon>Bacillati</taxon>
        <taxon>Bacillota</taxon>
        <taxon>Bacilli</taxon>
        <taxon>Bacillales</taxon>
        <taxon>Bacillaceae</taxon>
        <taxon>Gracilibacillus</taxon>
    </lineage>
</organism>
<dbReference type="InterPro" id="IPR001867">
    <property type="entry name" value="OmpR/PhoB-type_DNA-bd"/>
</dbReference>
<dbReference type="AlphaFoldDB" id="A0A1M7LH21"/>
<dbReference type="OrthoDB" id="9790442at2"/>
<dbReference type="PROSITE" id="PS50110">
    <property type="entry name" value="RESPONSE_REGULATORY"/>
    <property type="match status" value="1"/>
</dbReference>
<evidence type="ECO:0000313" key="11">
    <source>
        <dbReference type="EMBL" id="SHM77239.1"/>
    </source>
</evidence>
<evidence type="ECO:0000259" key="9">
    <source>
        <dbReference type="PROSITE" id="PS50110"/>
    </source>
</evidence>
<evidence type="ECO:0000256" key="1">
    <source>
        <dbReference type="ARBA" id="ARBA00004496"/>
    </source>
</evidence>
<keyword evidence="3" id="KW-0902">Two-component regulatory system</keyword>
<gene>
    <name evidence="11" type="ORF">SAMN05216179_1069</name>
</gene>
<feature type="domain" description="Response regulatory" evidence="9">
    <location>
        <begin position="5"/>
        <end position="119"/>
    </location>
</feature>
<dbReference type="Gene3D" id="1.10.10.10">
    <property type="entry name" value="Winged helix-like DNA-binding domain superfamily/Winged helix DNA-binding domain"/>
    <property type="match status" value="1"/>
</dbReference>
<evidence type="ECO:0000313" key="12">
    <source>
        <dbReference type="Proteomes" id="UP000184184"/>
    </source>
</evidence>
<evidence type="ECO:0000256" key="2">
    <source>
        <dbReference type="ARBA" id="ARBA00022553"/>
    </source>
</evidence>
<dbReference type="FunFam" id="3.40.50.2300:FF:000001">
    <property type="entry name" value="DNA-binding response regulator PhoB"/>
    <property type="match status" value="1"/>
</dbReference>
<dbReference type="PANTHER" id="PTHR48111:SF52">
    <property type="entry name" value="TRANSCRIPTIONAL REGULATORY PROTEIN YVRH"/>
    <property type="match status" value="1"/>
</dbReference>
<reference evidence="11 12" key="1">
    <citation type="submission" date="2016-11" db="EMBL/GenBank/DDBJ databases">
        <authorList>
            <person name="Jaros S."/>
            <person name="Januszkiewicz K."/>
            <person name="Wedrychowicz H."/>
        </authorList>
    </citation>
    <scope>NUCLEOTIDE SEQUENCE [LARGE SCALE GENOMIC DNA]</scope>
    <source>
        <strain evidence="11 12">CGMCC 1.10681</strain>
    </source>
</reference>
<dbReference type="InterPro" id="IPR036388">
    <property type="entry name" value="WH-like_DNA-bd_sf"/>
</dbReference>
<keyword evidence="5 8" id="KW-0238">DNA-binding</keyword>
<sequence length="238" mass="27319">MQQSPILIVDDEQAILQMLQTILNKEGFTQIDTATTAEEAVELCKHKQYAIILLDVMLPGEDGFDACPKIRATSNATIFFLTARTTDLDKLSGFAVGADDYITKPFNPLEVVARMKAHLRRNHERIPQQQTTYYKYHDLHLNTLTAEVTINGKKVMLQAQVYNLLVFFCEHPNQVFSKSQLYEQVWKDQYLGEDNTVMVHIRKLREQIEENPSKPNYIVTVRGLGYKFVPDGDLHENT</sequence>
<feature type="DNA-binding region" description="OmpR/PhoB-type" evidence="8">
    <location>
        <begin position="131"/>
        <end position="230"/>
    </location>
</feature>
<feature type="modified residue" description="4-aspartylphosphate" evidence="7">
    <location>
        <position position="55"/>
    </location>
</feature>
<comment type="subcellular location">
    <subcellularLocation>
        <location evidence="1">Cytoplasm</location>
    </subcellularLocation>
</comment>
<dbReference type="Proteomes" id="UP000184184">
    <property type="component" value="Unassembled WGS sequence"/>
</dbReference>
<evidence type="ECO:0000256" key="6">
    <source>
        <dbReference type="ARBA" id="ARBA00023163"/>
    </source>
</evidence>
<proteinExistence type="predicted"/>
<dbReference type="GO" id="GO:0006355">
    <property type="term" value="P:regulation of DNA-templated transcription"/>
    <property type="evidence" value="ECO:0007669"/>
    <property type="project" value="InterPro"/>
</dbReference>
<dbReference type="SMART" id="SM00862">
    <property type="entry name" value="Trans_reg_C"/>
    <property type="match status" value="1"/>
</dbReference>
<dbReference type="InterPro" id="IPR039420">
    <property type="entry name" value="WalR-like"/>
</dbReference>
<dbReference type="PANTHER" id="PTHR48111">
    <property type="entry name" value="REGULATOR OF RPOS"/>
    <property type="match status" value="1"/>
</dbReference>
<dbReference type="RefSeq" id="WP_073200290.1">
    <property type="nucleotide sequence ID" value="NZ_FRCZ01000001.1"/>
</dbReference>
<dbReference type="GO" id="GO:0005829">
    <property type="term" value="C:cytosol"/>
    <property type="evidence" value="ECO:0007669"/>
    <property type="project" value="TreeGrafter"/>
</dbReference>
<evidence type="ECO:0000256" key="5">
    <source>
        <dbReference type="ARBA" id="ARBA00023125"/>
    </source>
</evidence>
<dbReference type="FunFam" id="1.10.10.10:FF:000018">
    <property type="entry name" value="DNA-binding response regulator ResD"/>
    <property type="match status" value="1"/>
</dbReference>
<accession>A0A1M7LH21</accession>
<protein>
    <submittedName>
        <fullName evidence="11">DNA-binding response regulator, OmpR family, contains REC and winged-helix (WHTH) domain</fullName>
    </submittedName>
</protein>
<evidence type="ECO:0000256" key="3">
    <source>
        <dbReference type="ARBA" id="ARBA00023012"/>
    </source>
</evidence>
<dbReference type="GO" id="GO:0032993">
    <property type="term" value="C:protein-DNA complex"/>
    <property type="evidence" value="ECO:0007669"/>
    <property type="project" value="TreeGrafter"/>
</dbReference>
<dbReference type="CDD" id="cd00383">
    <property type="entry name" value="trans_reg_C"/>
    <property type="match status" value="1"/>
</dbReference>
<evidence type="ECO:0000256" key="4">
    <source>
        <dbReference type="ARBA" id="ARBA00023015"/>
    </source>
</evidence>
<dbReference type="EMBL" id="FRCZ01000001">
    <property type="protein sequence ID" value="SHM77239.1"/>
    <property type="molecule type" value="Genomic_DNA"/>
</dbReference>
<dbReference type="CDD" id="cd17574">
    <property type="entry name" value="REC_OmpR"/>
    <property type="match status" value="1"/>
</dbReference>
<dbReference type="GO" id="GO:0000976">
    <property type="term" value="F:transcription cis-regulatory region binding"/>
    <property type="evidence" value="ECO:0007669"/>
    <property type="project" value="TreeGrafter"/>
</dbReference>
<keyword evidence="6" id="KW-0804">Transcription</keyword>
<dbReference type="SUPFAM" id="SSF52172">
    <property type="entry name" value="CheY-like"/>
    <property type="match status" value="1"/>
</dbReference>
<keyword evidence="2 7" id="KW-0597">Phosphoprotein</keyword>
<keyword evidence="4" id="KW-0805">Transcription regulation</keyword>
<dbReference type="Gene3D" id="3.40.50.2300">
    <property type="match status" value="1"/>
</dbReference>
<keyword evidence="12" id="KW-1185">Reference proteome</keyword>
<dbReference type="Gene3D" id="6.10.250.690">
    <property type="match status" value="1"/>
</dbReference>
<evidence type="ECO:0000256" key="7">
    <source>
        <dbReference type="PROSITE-ProRule" id="PRU00169"/>
    </source>
</evidence>
<dbReference type="GO" id="GO:0000156">
    <property type="term" value="F:phosphorelay response regulator activity"/>
    <property type="evidence" value="ECO:0007669"/>
    <property type="project" value="TreeGrafter"/>
</dbReference>
<dbReference type="PROSITE" id="PS51755">
    <property type="entry name" value="OMPR_PHOB"/>
    <property type="match status" value="1"/>
</dbReference>
<dbReference type="InterPro" id="IPR011006">
    <property type="entry name" value="CheY-like_superfamily"/>
</dbReference>
<dbReference type="SMART" id="SM00448">
    <property type="entry name" value="REC"/>
    <property type="match status" value="1"/>
</dbReference>
<name>A0A1M7LH21_9BACI</name>
<evidence type="ECO:0000256" key="8">
    <source>
        <dbReference type="PROSITE-ProRule" id="PRU01091"/>
    </source>
</evidence>
<dbReference type="Pfam" id="PF00486">
    <property type="entry name" value="Trans_reg_C"/>
    <property type="match status" value="1"/>
</dbReference>
<evidence type="ECO:0000259" key="10">
    <source>
        <dbReference type="PROSITE" id="PS51755"/>
    </source>
</evidence>
<dbReference type="InterPro" id="IPR001789">
    <property type="entry name" value="Sig_transdc_resp-reg_receiver"/>
</dbReference>
<dbReference type="Pfam" id="PF00072">
    <property type="entry name" value="Response_reg"/>
    <property type="match status" value="1"/>
</dbReference>
<feature type="domain" description="OmpR/PhoB-type" evidence="10">
    <location>
        <begin position="131"/>
        <end position="230"/>
    </location>
</feature>
<dbReference type="STRING" id="1027249.SAMN05216179_1069"/>